<dbReference type="SMART" id="SM00345">
    <property type="entry name" value="HTH_GNTR"/>
    <property type="match status" value="1"/>
</dbReference>
<dbReference type="InterPro" id="IPR011663">
    <property type="entry name" value="UTRA"/>
</dbReference>
<evidence type="ECO:0000256" key="3">
    <source>
        <dbReference type="ARBA" id="ARBA00023163"/>
    </source>
</evidence>
<dbReference type="RefSeq" id="WP_349057211.1">
    <property type="nucleotide sequence ID" value="NZ_JBBMEJ010000016.1"/>
</dbReference>
<reference evidence="5 6" key="1">
    <citation type="submission" date="2024-03" db="EMBL/GenBank/DDBJ databases">
        <title>Human intestinal bacterial collection.</title>
        <authorList>
            <person name="Pauvert C."/>
            <person name="Hitch T.C.A."/>
            <person name="Clavel T."/>
        </authorList>
    </citation>
    <scope>NUCLEOTIDE SEQUENCE [LARGE SCALE GENOMIC DNA]</scope>
    <source>
        <strain evidence="5 6">CLA-JM-H16</strain>
    </source>
</reference>
<dbReference type="SMART" id="SM00866">
    <property type="entry name" value="UTRA"/>
    <property type="match status" value="1"/>
</dbReference>
<dbReference type="InterPro" id="IPR036390">
    <property type="entry name" value="WH_DNA-bd_sf"/>
</dbReference>
<sequence>MLNKNSIQPLYKQLMDIITQQIKNGTYKPGEKIPPEPELAELYHVSRITVRRTVEELCTQGYLIKHQGKGTFVKSPMIFRKFESQKNMSFSESCRQNDRSPASHVLSFCKKSADSITSDFLQLPSGEEVFFLERLLLADGIPIIDVHTWLPVQLFPDFDPNAVENGSFFEYLKSAYHYSIADSSRSTVSVTTASSDMAQTLSLSLGDPVLILDSFMESPDGQPLYISREYIAGSRYTISF</sequence>
<dbReference type="PROSITE" id="PS50949">
    <property type="entry name" value="HTH_GNTR"/>
    <property type="match status" value="1"/>
</dbReference>
<gene>
    <name evidence="5" type="ORF">WMO28_12890</name>
</gene>
<dbReference type="InterPro" id="IPR036388">
    <property type="entry name" value="WH-like_DNA-bd_sf"/>
</dbReference>
<evidence type="ECO:0000313" key="6">
    <source>
        <dbReference type="Proteomes" id="UP001473063"/>
    </source>
</evidence>
<organism evidence="5 6">
    <name type="scientific">Blautia aquisgranensis</name>
    <dbReference type="NCBI Taxonomy" id="3133153"/>
    <lineage>
        <taxon>Bacteria</taxon>
        <taxon>Bacillati</taxon>
        <taxon>Bacillota</taxon>
        <taxon>Clostridia</taxon>
        <taxon>Lachnospirales</taxon>
        <taxon>Lachnospiraceae</taxon>
        <taxon>Blautia</taxon>
    </lineage>
</organism>
<dbReference type="InterPro" id="IPR028978">
    <property type="entry name" value="Chorismate_lyase_/UTRA_dom_sf"/>
</dbReference>
<accession>A0ABV1BGX5</accession>
<keyword evidence="3" id="KW-0804">Transcription</keyword>
<dbReference type="PRINTS" id="PR00035">
    <property type="entry name" value="HTHGNTR"/>
</dbReference>
<dbReference type="CDD" id="cd07377">
    <property type="entry name" value="WHTH_GntR"/>
    <property type="match status" value="1"/>
</dbReference>
<keyword evidence="2" id="KW-0238">DNA-binding</keyword>
<dbReference type="Gene3D" id="3.40.1410.10">
    <property type="entry name" value="Chorismate lyase-like"/>
    <property type="match status" value="1"/>
</dbReference>
<evidence type="ECO:0000259" key="4">
    <source>
        <dbReference type="PROSITE" id="PS50949"/>
    </source>
</evidence>
<dbReference type="SUPFAM" id="SSF46785">
    <property type="entry name" value="Winged helix' DNA-binding domain"/>
    <property type="match status" value="1"/>
</dbReference>
<dbReference type="PANTHER" id="PTHR44846:SF1">
    <property type="entry name" value="MANNOSYL-D-GLYCERATE TRANSPORT_METABOLISM SYSTEM REPRESSOR MNGR-RELATED"/>
    <property type="match status" value="1"/>
</dbReference>
<dbReference type="InterPro" id="IPR000524">
    <property type="entry name" value="Tscrpt_reg_HTH_GntR"/>
</dbReference>
<feature type="domain" description="HTH gntR-type" evidence="4">
    <location>
        <begin position="8"/>
        <end position="76"/>
    </location>
</feature>
<dbReference type="PANTHER" id="PTHR44846">
    <property type="entry name" value="MANNOSYL-D-GLYCERATE TRANSPORT/METABOLISM SYSTEM REPRESSOR MNGR-RELATED"/>
    <property type="match status" value="1"/>
</dbReference>
<keyword evidence="6" id="KW-1185">Reference proteome</keyword>
<dbReference type="EMBL" id="JBBMEJ010000016">
    <property type="protein sequence ID" value="MEQ2371806.1"/>
    <property type="molecule type" value="Genomic_DNA"/>
</dbReference>
<evidence type="ECO:0000313" key="5">
    <source>
        <dbReference type="EMBL" id="MEQ2371806.1"/>
    </source>
</evidence>
<dbReference type="Pfam" id="PF07702">
    <property type="entry name" value="UTRA"/>
    <property type="match status" value="1"/>
</dbReference>
<evidence type="ECO:0000256" key="1">
    <source>
        <dbReference type="ARBA" id="ARBA00023015"/>
    </source>
</evidence>
<keyword evidence="1" id="KW-0805">Transcription regulation</keyword>
<protein>
    <submittedName>
        <fullName evidence="5">GntR family transcriptional regulator</fullName>
    </submittedName>
</protein>
<name>A0ABV1BGX5_9FIRM</name>
<dbReference type="Gene3D" id="1.10.10.10">
    <property type="entry name" value="Winged helix-like DNA-binding domain superfamily/Winged helix DNA-binding domain"/>
    <property type="match status" value="1"/>
</dbReference>
<proteinExistence type="predicted"/>
<evidence type="ECO:0000256" key="2">
    <source>
        <dbReference type="ARBA" id="ARBA00023125"/>
    </source>
</evidence>
<dbReference type="InterPro" id="IPR050679">
    <property type="entry name" value="Bact_HTH_transcr_reg"/>
</dbReference>
<comment type="caution">
    <text evidence="5">The sequence shown here is derived from an EMBL/GenBank/DDBJ whole genome shotgun (WGS) entry which is preliminary data.</text>
</comment>
<dbReference type="SUPFAM" id="SSF64288">
    <property type="entry name" value="Chorismate lyase-like"/>
    <property type="match status" value="1"/>
</dbReference>
<dbReference type="Pfam" id="PF00392">
    <property type="entry name" value="GntR"/>
    <property type="match status" value="1"/>
</dbReference>
<dbReference type="Proteomes" id="UP001473063">
    <property type="component" value="Unassembled WGS sequence"/>
</dbReference>